<keyword evidence="2" id="KW-1133">Transmembrane helix</keyword>
<dbReference type="Proteomes" id="UP001500975">
    <property type="component" value="Unassembled WGS sequence"/>
</dbReference>
<protein>
    <recommendedName>
        <fullName evidence="5">Zinc ribbon domain-containing protein</fullName>
    </recommendedName>
</protein>
<feature type="transmembrane region" description="Helical" evidence="2">
    <location>
        <begin position="73"/>
        <end position="94"/>
    </location>
</feature>
<dbReference type="EMBL" id="BAABGJ010000015">
    <property type="protein sequence ID" value="GAA4339733.1"/>
    <property type="molecule type" value="Genomic_DNA"/>
</dbReference>
<feature type="region of interest" description="Disordered" evidence="1">
    <location>
        <begin position="184"/>
        <end position="204"/>
    </location>
</feature>
<keyword evidence="2" id="KW-0812">Transmembrane</keyword>
<accession>A0ABP8HIA0</accession>
<evidence type="ECO:0000256" key="1">
    <source>
        <dbReference type="SAM" id="MobiDB-lite"/>
    </source>
</evidence>
<keyword evidence="2" id="KW-0472">Membrane</keyword>
<evidence type="ECO:0000313" key="4">
    <source>
        <dbReference type="Proteomes" id="UP001500975"/>
    </source>
</evidence>
<reference evidence="4" key="1">
    <citation type="journal article" date="2019" name="Int. J. Syst. Evol. Microbiol.">
        <title>The Global Catalogue of Microorganisms (GCM) 10K type strain sequencing project: providing services to taxonomists for standard genome sequencing and annotation.</title>
        <authorList>
            <consortium name="The Broad Institute Genomics Platform"/>
            <consortium name="The Broad Institute Genome Sequencing Center for Infectious Disease"/>
            <person name="Wu L."/>
            <person name="Ma J."/>
        </authorList>
    </citation>
    <scope>NUCLEOTIDE SEQUENCE [LARGE SCALE GENOMIC DNA]</scope>
    <source>
        <strain evidence="4">JCM 17804</strain>
    </source>
</reference>
<name>A0ABP8HIA0_9BURK</name>
<evidence type="ECO:0000313" key="3">
    <source>
        <dbReference type="EMBL" id="GAA4339733.1"/>
    </source>
</evidence>
<keyword evidence="4" id="KW-1185">Reference proteome</keyword>
<proteinExistence type="predicted"/>
<evidence type="ECO:0008006" key="5">
    <source>
        <dbReference type="Google" id="ProtNLM"/>
    </source>
</evidence>
<organism evidence="3 4">
    <name type="scientific">Variovorax defluvii</name>
    <dbReference type="NCBI Taxonomy" id="913761"/>
    <lineage>
        <taxon>Bacteria</taxon>
        <taxon>Pseudomonadati</taxon>
        <taxon>Pseudomonadota</taxon>
        <taxon>Betaproteobacteria</taxon>
        <taxon>Burkholderiales</taxon>
        <taxon>Comamonadaceae</taxon>
        <taxon>Variovorax</taxon>
    </lineage>
</organism>
<gene>
    <name evidence="3" type="ORF">GCM10023165_19300</name>
</gene>
<evidence type="ECO:0000256" key="2">
    <source>
        <dbReference type="SAM" id="Phobius"/>
    </source>
</evidence>
<comment type="caution">
    <text evidence="3">The sequence shown here is derived from an EMBL/GenBank/DDBJ whole genome shotgun (WGS) entry which is preliminary data.</text>
</comment>
<sequence length="258" mass="27181">MPLVCDQCGTENRESAKFCKGCAAMLPTFVATGPSALQGMKTLRRAPAPAASGALSASAGPPPGQLPIETRAFWVRFAVLSVVVTTAFVGWYAYVTRKVPAGPASAPPPALARAAPAAPVVPAKPPQAPVDDPKLGGLAPVRAAEALDPAERIVLPGPVQPSEPAQAVHVPRNEPYVQRVEPPPKKVAAVRPASPGPDTRHGALDPRPGCAHLHFIAASRCEANQCAKPQYYRHPHCAVVREQTRRDVARRDPLQLGF</sequence>